<proteinExistence type="predicted"/>
<evidence type="ECO:0008006" key="3">
    <source>
        <dbReference type="Google" id="ProtNLM"/>
    </source>
</evidence>
<dbReference type="InterPro" id="IPR016024">
    <property type="entry name" value="ARM-type_fold"/>
</dbReference>
<dbReference type="eggNOG" id="ENOG502RPRU">
    <property type="taxonomic scope" value="Eukaryota"/>
</dbReference>
<dbReference type="GeneID" id="20089630"/>
<protein>
    <recommendedName>
        <fullName evidence="3">Rotatin N-terminal domain-containing protein</fullName>
    </recommendedName>
</protein>
<dbReference type="GO" id="GO:0007099">
    <property type="term" value="P:centriole replication"/>
    <property type="evidence" value="ECO:0007669"/>
    <property type="project" value="TreeGrafter"/>
</dbReference>
<dbReference type="SUPFAM" id="SSF48371">
    <property type="entry name" value="ARM repeat"/>
    <property type="match status" value="1"/>
</dbReference>
<dbReference type="RefSeq" id="XP_008877926.1">
    <property type="nucleotide sequence ID" value="XM_008879704.1"/>
</dbReference>
<dbReference type="GO" id="GO:0036064">
    <property type="term" value="C:ciliary basal body"/>
    <property type="evidence" value="ECO:0007669"/>
    <property type="project" value="InterPro"/>
</dbReference>
<dbReference type="InterPro" id="IPR030791">
    <property type="entry name" value="Rotatin"/>
</dbReference>
<dbReference type="GO" id="GO:0010457">
    <property type="term" value="P:centriole-centriole cohesion"/>
    <property type="evidence" value="ECO:0007669"/>
    <property type="project" value="TreeGrafter"/>
</dbReference>
<dbReference type="VEuPathDB" id="FungiDB:H310_12580"/>
<evidence type="ECO:0000256" key="1">
    <source>
        <dbReference type="SAM" id="MobiDB-lite"/>
    </source>
</evidence>
<name>A0A024THW2_9STRA</name>
<evidence type="ECO:0000313" key="2">
    <source>
        <dbReference type="EMBL" id="ETV93584.1"/>
    </source>
</evidence>
<feature type="region of interest" description="Disordered" evidence="1">
    <location>
        <begin position="253"/>
        <end position="273"/>
    </location>
</feature>
<dbReference type="GO" id="GO:0032053">
    <property type="term" value="P:ciliary basal body organization"/>
    <property type="evidence" value="ECO:0007669"/>
    <property type="project" value="TreeGrafter"/>
</dbReference>
<feature type="region of interest" description="Disordered" evidence="1">
    <location>
        <begin position="72"/>
        <end position="109"/>
    </location>
</feature>
<accession>A0A024THW2</accession>
<dbReference type="GO" id="GO:0005813">
    <property type="term" value="C:centrosome"/>
    <property type="evidence" value="ECO:0007669"/>
    <property type="project" value="InterPro"/>
</dbReference>
<gene>
    <name evidence="2" type="ORF">H310_12580</name>
</gene>
<dbReference type="Gene3D" id="1.25.10.10">
    <property type="entry name" value="Leucine-rich Repeat Variant"/>
    <property type="match status" value="1"/>
</dbReference>
<dbReference type="PANTHER" id="PTHR31691">
    <property type="entry name" value="ROTATIN"/>
    <property type="match status" value="1"/>
</dbReference>
<reference evidence="2" key="1">
    <citation type="submission" date="2013-12" db="EMBL/GenBank/DDBJ databases">
        <title>The Genome Sequence of Aphanomyces invadans NJM9701.</title>
        <authorList>
            <consortium name="The Broad Institute Genomics Platform"/>
            <person name="Russ C."/>
            <person name="Tyler B."/>
            <person name="van West P."/>
            <person name="Dieguez-Uribeondo J."/>
            <person name="Young S.K."/>
            <person name="Zeng Q."/>
            <person name="Gargeya S."/>
            <person name="Fitzgerald M."/>
            <person name="Abouelleil A."/>
            <person name="Alvarado L."/>
            <person name="Chapman S.B."/>
            <person name="Gainer-Dewar J."/>
            <person name="Goldberg J."/>
            <person name="Griggs A."/>
            <person name="Gujja S."/>
            <person name="Hansen M."/>
            <person name="Howarth C."/>
            <person name="Imamovic A."/>
            <person name="Ireland A."/>
            <person name="Larimer J."/>
            <person name="McCowan C."/>
            <person name="Murphy C."/>
            <person name="Pearson M."/>
            <person name="Poon T.W."/>
            <person name="Priest M."/>
            <person name="Roberts A."/>
            <person name="Saif S."/>
            <person name="Shea T."/>
            <person name="Sykes S."/>
            <person name="Wortman J."/>
            <person name="Nusbaum C."/>
            <person name="Birren B."/>
        </authorList>
    </citation>
    <scope>NUCLEOTIDE SEQUENCE [LARGE SCALE GENOMIC DNA]</scope>
    <source>
        <strain evidence="2">NJM9701</strain>
    </source>
</reference>
<dbReference type="OrthoDB" id="428850at2759"/>
<dbReference type="EMBL" id="KI913991">
    <property type="protein sequence ID" value="ETV93584.1"/>
    <property type="molecule type" value="Genomic_DNA"/>
</dbReference>
<dbReference type="InterPro" id="IPR011989">
    <property type="entry name" value="ARM-like"/>
</dbReference>
<feature type="compositionally biased region" description="Basic and acidic residues" evidence="1">
    <location>
        <begin position="100"/>
        <end position="109"/>
    </location>
</feature>
<dbReference type="PANTHER" id="PTHR31691:SF1">
    <property type="entry name" value="ROTATIN"/>
    <property type="match status" value="1"/>
</dbReference>
<organism evidence="2">
    <name type="scientific">Aphanomyces invadans</name>
    <dbReference type="NCBI Taxonomy" id="157072"/>
    <lineage>
        <taxon>Eukaryota</taxon>
        <taxon>Sar</taxon>
        <taxon>Stramenopiles</taxon>
        <taxon>Oomycota</taxon>
        <taxon>Saprolegniomycetes</taxon>
        <taxon>Saprolegniales</taxon>
        <taxon>Verrucalvaceae</taxon>
        <taxon>Aphanomyces</taxon>
    </lineage>
</organism>
<sequence>MDAIVLKLGHPLEEVRVRSLRSIHTKISTGLWPHAHCLPEKIQQYLLDLLPPLATDYTQAQEILSQLQSVNRTPQHPPAEPAIHSPRVFSPSFTSNSRPSDAKPDDGAKVPHIPPGVHAGWTYSHVDLADADDQMLFEFEVKLKMHGGTQEGLRLFMEFGETLLRDFPAEVFLQRPAILQFIMHLLQVPLIELTQPPASGFGEALFGYKKLRRHDETALFFVLLDLLQSLVDGLATSFQLHVDATYHTHVCEPPTPSHSTPHRSIHAGSRNPPSYPCAVPSPDGLRGDSWSYSGAMCYIFTVLASLMARPSLPRLRILSVMHSLVSSLHDVSATTIEPFESQRLAACFSSISDALDVMAGPREDGSMDNVATFYTWRLLLRMLAAMGCPSSAVISLLPPRIVHALETLVLDQALFEVDPSIRHHVLPIAILAKPAISDLLEHHIHVTNVIKNWQSFVEAVDAAIDGTDPAPTLPQDALTLLSVLDHIPRLEDRDEVVNAVAKILPSITQDDQVVAILEKLLQWPTTISSAFDHVVASLSRRDTRTNLSAVVLCLCRRLVAAPPVDALWQLLHLVLHDAGHDAIPFLQHWAYADVPLSSAHRQMQPALAARLIDLQHAGFTDTVLAIARCLLHTSEFVRRSAAVGLVSALVDDDSFVDSRNWMVQNDFHPGDPFDALAHSLRDHVLSHPLPQPPTPRRPSARITSVITSVQKFVAILTSPSLEWNIKESVLHQVIQVVRLLDADTAAALATSGELSNVLQAVVPFLSHPDTKFHLLPLVLLRDLVMACPDARQFARSSTVLHVVLPFVFSSNMDVRAGAYLVVLFLTCASEVWGDSPVSKQLQVPSMITSSFGIHSAMWASWGISTYNLSTNSLESPEARDATSNDGPGTVLSQPPLAFITDAIHALNGAGSHRDYLNKMYPLDCMARLDATLTGSAISSQLQSKSTFLRILHTTPSSWRDEAALASLFHVLQHLVPILDVSDLLYILVAIKTNAVPLLHQANQSYGGALHVKVLALLVAIARRDDMVEFVAAFLLETQLHETLRTVYVLGDDSSAQAIALRLLYRVLVHSRSCLDSWNTDQLAPTLVQLVGEYHPSDSFIRKDAMAWALSCLVAIAAHTPWTTHSTTNRFMFDRDSRLRAMGYALLPPTDSTYVELAQDTVVDMTECSKVRVQAAQYVLRSLDSLDVRYLTKLIHVVENTPVISSEVLFAVVSLVQQRHRDLLPLNALDKLASVAYHHEAYKRLSRAVMGMSISDASPATSFFKATWATVHRPTAIECIRVVLSEVSSRDGFGFLPRLNEIFSLTCDDSRPYVQLLGVAVRFFSRMMDHTTVDQHEELAHRLVAKLVGMVQRDESVLSACHVIYHCAKHPSWKTLLQTPPGQAISNTLVRWVVDKPRHVHHAQVATAVQSVLESHPTFFIDDALKQGLLAHCLTKLTGHLALTADETSLLCRLIRAQVGYHVEAKQLANDLHLPALFASMWHHIQASPRVVQAWLEAINNYVYQSQPAKQSIVGSPCDSQSSCLRHLLHHATSPKPTHVELTFAVLKSVALNGECVLAMIKYGYVAKLMGILATSVYKYKQTKLRADARPMLLRSVLDVVVNISFSPDGRTDVCRFAHLQDLLTDLVAAPALVEPTALLLRNISFTSIAKAQFLHWKPIMTALRTWLPHDDPFVCNFASTAIWSLVYNNQKATTKAMAEFDWSTCLANAAASLERALAAAPMEPTDRMLLTQAQVHVGYIAQLLQCNAGGPQSTHADQLAVQVDTNYIRRDRSRKRS</sequence>
<dbReference type="GO" id="GO:0005814">
    <property type="term" value="C:centriole"/>
    <property type="evidence" value="ECO:0007669"/>
    <property type="project" value="TreeGrafter"/>
</dbReference>